<name>A0A4C1Y023_EUMVA</name>
<evidence type="ECO:0000313" key="2">
    <source>
        <dbReference type="Proteomes" id="UP000299102"/>
    </source>
</evidence>
<reference evidence="1 2" key="1">
    <citation type="journal article" date="2019" name="Commun. Biol.">
        <title>The bagworm genome reveals a unique fibroin gene that provides high tensile strength.</title>
        <authorList>
            <person name="Kono N."/>
            <person name="Nakamura H."/>
            <person name="Ohtoshi R."/>
            <person name="Tomita M."/>
            <person name="Numata K."/>
            <person name="Arakawa K."/>
        </authorList>
    </citation>
    <scope>NUCLEOTIDE SEQUENCE [LARGE SCALE GENOMIC DNA]</scope>
</reference>
<gene>
    <name evidence="1" type="ORF">EVAR_96732_1</name>
</gene>
<sequence length="126" mass="14076">MRNEDEIIPNVKKNMASKLSLDGKPAALLFFALFLSISDDVDVYAVVSSSRRAARALDAAQVRRRSGDGVQGRRPIVLSEARVEWNEGFELRPSTRTQRKPDAAIDSYPRLPMFETSGITYSSRSE</sequence>
<dbReference type="EMBL" id="BGZK01001034">
    <property type="protein sequence ID" value="GBP69218.1"/>
    <property type="molecule type" value="Genomic_DNA"/>
</dbReference>
<dbReference type="Proteomes" id="UP000299102">
    <property type="component" value="Unassembled WGS sequence"/>
</dbReference>
<dbReference type="AlphaFoldDB" id="A0A4C1Y023"/>
<keyword evidence="2" id="KW-1185">Reference proteome</keyword>
<protein>
    <submittedName>
        <fullName evidence="1">Uncharacterized protein</fullName>
    </submittedName>
</protein>
<comment type="caution">
    <text evidence="1">The sequence shown here is derived from an EMBL/GenBank/DDBJ whole genome shotgun (WGS) entry which is preliminary data.</text>
</comment>
<accession>A0A4C1Y023</accession>
<proteinExistence type="predicted"/>
<evidence type="ECO:0000313" key="1">
    <source>
        <dbReference type="EMBL" id="GBP69218.1"/>
    </source>
</evidence>
<organism evidence="1 2">
    <name type="scientific">Eumeta variegata</name>
    <name type="common">Bagworm moth</name>
    <name type="synonym">Eumeta japonica</name>
    <dbReference type="NCBI Taxonomy" id="151549"/>
    <lineage>
        <taxon>Eukaryota</taxon>
        <taxon>Metazoa</taxon>
        <taxon>Ecdysozoa</taxon>
        <taxon>Arthropoda</taxon>
        <taxon>Hexapoda</taxon>
        <taxon>Insecta</taxon>
        <taxon>Pterygota</taxon>
        <taxon>Neoptera</taxon>
        <taxon>Endopterygota</taxon>
        <taxon>Lepidoptera</taxon>
        <taxon>Glossata</taxon>
        <taxon>Ditrysia</taxon>
        <taxon>Tineoidea</taxon>
        <taxon>Psychidae</taxon>
        <taxon>Oiketicinae</taxon>
        <taxon>Eumeta</taxon>
    </lineage>
</organism>